<evidence type="ECO:0000313" key="3">
    <source>
        <dbReference type="EMBL" id="XBO37736.1"/>
    </source>
</evidence>
<dbReference type="GO" id="GO:0004181">
    <property type="term" value="F:metallocarboxypeptidase activity"/>
    <property type="evidence" value="ECO:0007669"/>
    <property type="project" value="InterPro"/>
</dbReference>
<dbReference type="RefSeq" id="WP_406854563.1">
    <property type="nucleotide sequence ID" value="NZ_CP157484.1"/>
</dbReference>
<keyword evidence="3" id="KW-0645">Protease</keyword>
<dbReference type="AlphaFoldDB" id="A0AAU7JBT2"/>
<keyword evidence="3" id="KW-0378">Hydrolase</keyword>
<dbReference type="Gene3D" id="3.40.630.10">
    <property type="entry name" value="Zn peptidases"/>
    <property type="match status" value="1"/>
</dbReference>
<protein>
    <submittedName>
        <fullName evidence="3">M14 family zinc carboxypeptidase</fullName>
    </submittedName>
</protein>
<dbReference type="Pfam" id="PF00246">
    <property type="entry name" value="Peptidase_M14"/>
    <property type="match status" value="1"/>
</dbReference>
<keyword evidence="3" id="KW-0121">Carboxypeptidase</keyword>
<dbReference type="GO" id="GO:0006508">
    <property type="term" value="P:proteolysis"/>
    <property type="evidence" value="ECO:0007669"/>
    <property type="project" value="InterPro"/>
</dbReference>
<feature type="region of interest" description="Disordered" evidence="1">
    <location>
        <begin position="281"/>
        <end position="301"/>
    </location>
</feature>
<organism evidence="3">
    <name type="scientific">Alsobacter sp. KACC 23698</name>
    <dbReference type="NCBI Taxonomy" id="3149229"/>
    <lineage>
        <taxon>Bacteria</taxon>
        <taxon>Pseudomonadati</taxon>
        <taxon>Pseudomonadota</taxon>
        <taxon>Alphaproteobacteria</taxon>
        <taxon>Hyphomicrobiales</taxon>
        <taxon>Alsobacteraceae</taxon>
        <taxon>Alsobacter</taxon>
    </lineage>
</organism>
<feature type="compositionally biased region" description="Low complexity" evidence="1">
    <location>
        <begin position="289"/>
        <end position="300"/>
    </location>
</feature>
<proteinExistence type="predicted"/>
<accession>A0AAU7JBT2</accession>
<sequence length="590" mass="63469">MAVLLDLRIPRTIDRLVEWLAVAGLAGADVEAWVFEDAAARAAAEARLAACGVAARFRSAYKPLVHHVLEELDLAEAASLALRYPVHPDAAPARFRMEAYPLAALAGDIPLTMEPGDAGLEYRLDVVFRDGRRESRSVFAPNRVRPDALGRPALSPAGWLRIRRAPDGAPDRDETVETDLEAAFAAAMAAVDAHPWGDAQPYFDRLRIAVGIGGVERTLPVLDELMSTREGLHEDLYFSLLERFIRRAGLPDGDRRLRPGQIAPDIFAAEGDTTVRVETLPHEPPPPDVAAEPVADDATQAPPPAAVAASLAQFGGRALLARSRQGRPVRGVVVAGEGPPVLITGGQHANETSGVVGALRAARELARQGAAFALIPVENPDGYALHQALIARSPSHMHHAARYTALGDDLEYRSAPPYGEAEARREALLLTGADLHINLHGYPAHEWTRPLSGYAPRGFEAWSIPKGFFLILRVRPGLQAYGRAFLERLTARFAPVADLMAFNRAELAAYAAHAGEVGVPTLNGIACALVERPEQPCPLQLITEYPDETVSGAAFLRAHRVQRDAALFARALFAEDVANGLWPPAPGAMA</sequence>
<feature type="domain" description="Peptidase M14" evidence="2">
    <location>
        <begin position="321"/>
        <end position="394"/>
    </location>
</feature>
<dbReference type="SUPFAM" id="SSF53187">
    <property type="entry name" value="Zn-dependent exopeptidases"/>
    <property type="match status" value="1"/>
</dbReference>
<dbReference type="EMBL" id="CP157484">
    <property type="protein sequence ID" value="XBO37736.1"/>
    <property type="molecule type" value="Genomic_DNA"/>
</dbReference>
<evidence type="ECO:0000256" key="1">
    <source>
        <dbReference type="SAM" id="MobiDB-lite"/>
    </source>
</evidence>
<name>A0AAU7JBT2_9HYPH</name>
<reference evidence="3" key="1">
    <citation type="submission" date="2024-05" db="EMBL/GenBank/DDBJ databases">
        <authorList>
            <person name="Kim S."/>
            <person name="Heo J."/>
            <person name="Choi H."/>
            <person name="Choi Y."/>
            <person name="Kwon S.-W."/>
            <person name="Kim Y."/>
        </authorList>
    </citation>
    <scope>NUCLEOTIDE SEQUENCE</scope>
    <source>
        <strain evidence="3">KACC 23698</strain>
    </source>
</reference>
<gene>
    <name evidence="3" type="ORF">ABEG18_18700</name>
</gene>
<dbReference type="GO" id="GO:0008270">
    <property type="term" value="F:zinc ion binding"/>
    <property type="evidence" value="ECO:0007669"/>
    <property type="project" value="InterPro"/>
</dbReference>
<dbReference type="InterPro" id="IPR000834">
    <property type="entry name" value="Peptidase_M14"/>
</dbReference>
<evidence type="ECO:0000259" key="2">
    <source>
        <dbReference type="Pfam" id="PF00246"/>
    </source>
</evidence>